<dbReference type="InterPro" id="IPR029021">
    <property type="entry name" value="Prot-tyrosine_phosphatase-like"/>
</dbReference>
<name>A0A9Q0MAR7_BLOTA</name>
<dbReference type="Gene3D" id="3.90.190.10">
    <property type="entry name" value="Protein tyrosine phosphatase superfamily"/>
    <property type="match status" value="1"/>
</dbReference>
<dbReference type="InterPro" id="IPR050561">
    <property type="entry name" value="PTP"/>
</dbReference>
<feature type="domain" description="Tyrosine-protein phosphatase" evidence="5">
    <location>
        <begin position="400"/>
        <end position="452"/>
    </location>
</feature>
<evidence type="ECO:0000313" key="7">
    <source>
        <dbReference type="EMBL" id="KAJ6222435.1"/>
    </source>
</evidence>
<dbReference type="PROSITE" id="PS00383">
    <property type="entry name" value="TYR_PHOSPHATASE_1"/>
    <property type="match status" value="1"/>
</dbReference>
<dbReference type="InterPro" id="IPR020422">
    <property type="entry name" value="TYR_PHOSPHATASE_DUAL_dom"/>
</dbReference>
<dbReference type="Proteomes" id="UP001142055">
    <property type="component" value="Chromosome 1"/>
</dbReference>
<feature type="transmembrane region" description="Helical" evidence="3">
    <location>
        <begin position="105"/>
        <end position="123"/>
    </location>
</feature>
<dbReference type="InterPro" id="IPR000340">
    <property type="entry name" value="Dual-sp_phosphatase_cat-dom"/>
</dbReference>
<organism evidence="7 8">
    <name type="scientific">Blomia tropicalis</name>
    <name type="common">Mite</name>
    <dbReference type="NCBI Taxonomy" id="40697"/>
    <lineage>
        <taxon>Eukaryota</taxon>
        <taxon>Metazoa</taxon>
        <taxon>Ecdysozoa</taxon>
        <taxon>Arthropoda</taxon>
        <taxon>Chelicerata</taxon>
        <taxon>Arachnida</taxon>
        <taxon>Acari</taxon>
        <taxon>Acariformes</taxon>
        <taxon>Sarcoptiformes</taxon>
        <taxon>Astigmata</taxon>
        <taxon>Glycyphagoidea</taxon>
        <taxon>Echimyopodidae</taxon>
        <taxon>Blomia</taxon>
    </lineage>
</organism>
<dbReference type="PROSITE" id="PS50055">
    <property type="entry name" value="TYR_PHOSPHATASE_PTP"/>
    <property type="match status" value="1"/>
</dbReference>
<reference evidence="7" key="1">
    <citation type="submission" date="2022-12" db="EMBL/GenBank/DDBJ databases">
        <title>Genome assemblies of Blomia tropicalis.</title>
        <authorList>
            <person name="Cui Y."/>
        </authorList>
    </citation>
    <scope>NUCLEOTIDE SEQUENCE</scope>
    <source>
        <tissue evidence="7">Adult mites</tissue>
    </source>
</reference>
<keyword evidence="3" id="KW-1133">Transmembrane helix</keyword>
<dbReference type="EMBL" id="JAPWDV010000001">
    <property type="protein sequence ID" value="KAJ6222435.1"/>
    <property type="molecule type" value="Genomic_DNA"/>
</dbReference>
<evidence type="ECO:0000259" key="6">
    <source>
        <dbReference type="PROSITE" id="PS50056"/>
    </source>
</evidence>
<gene>
    <name evidence="7" type="ORF">RDWZM_000980</name>
</gene>
<dbReference type="Pfam" id="PF00782">
    <property type="entry name" value="DSPc"/>
    <property type="match status" value="1"/>
</dbReference>
<proteinExistence type="predicted"/>
<keyword evidence="1" id="KW-0378">Hydrolase</keyword>
<evidence type="ECO:0000313" key="8">
    <source>
        <dbReference type="Proteomes" id="UP001142055"/>
    </source>
</evidence>
<dbReference type="SUPFAM" id="SSF52799">
    <property type="entry name" value="(Phosphotyrosine protein) phosphatases II"/>
    <property type="match status" value="1"/>
</dbReference>
<keyword evidence="8" id="KW-1185">Reference proteome</keyword>
<evidence type="ECO:0000256" key="2">
    <source>
        <dbReference type="ARBA" id="ARBA00022912"/>
    </source>
</evidence>
<dbReference type="PROSITE" id="PS50056">
    <property type="entry name" value="TYR_PHOSPHATASE_2"/>
    <property type="match status" value="1"/>
</dbReference>
<evidence type="ECO:0000259" key="4">
    <source>
        <dbReference type="PROSITE" id="PS50054"/>
    </source>
</evidence>
<feature type="domain" description="Tyrosine-protein phosphatase" evidence="4">
    <location>
        <begin position="332"/>
        <end position="496"/>
    </location>
</feature>
<dbReference type="GO" id="GO:0060271">
    <property type="term" value="P:cilium assembly"/>
    <property type="evidence" value="ECO:0007669"/>
    <property type="project" value="InterPro"/>
</dbReference>
<dbReference type="GO" id="GO:0048666">
    <property type="term" value="P:neuron development"/>
    <property type="evidence" value="ECO:0007669"/>
    <property type="project" value="UniProtKB-ARBA"/>
</dbReference>
<feature type="transmembrane region" description="Helical" evidence="3">
    <location>
        <begin position="162"/>
        <end position="190"/>
    </location>
</feature>
<evidence type="ECO:0000259" key="5">
    <source>
        <dbReference type="PROSITE" id="PS50055"/>
    </source>
</evidence>
<dbReference type="InterPro" id="IPR016130">
    <property type="entry name" value="Tyr_Pase_AS"/>
</dbReference>
<dbReference type="FunFam" id="3.90.190.10:FF:000157">
    <property type="entry name" value="Protein-tyrosine phosphatase"/>
    <property type="match status" value="1"/>
</dbReference>
<dbReference type="PROSITE" id="PS50054">
    <property type="entry name" value="TYR_PHOSPHATASE_DUAL"/>
    <property type="match status" value="1"/>
</dbReference>
<dbReference type="AlphaFoldDB" id="A0A9Q0MAR7"/>
<dbReference type="InterPro" id="IPR003595">
    <property type="entry name" value="Tyr_Pase_cat"/>
</dbReference>
<dbReference type="GO" id="GO:0004725">
    <property type="term" value="F:protein tyrosine phosphatase activity"/>
    <property type="evidence" value="ECO:0007669"/>
    <property type="project" value="InterPro"/>
</dbReference>
<feature type="domain" description="Tyrosine specific protein phosphatases" evidence="6">
    <location>
        <begin position="418"/>
        <end position="485"/>
    </location>
</feature>
<feature type="transmembrane region" description="Helical" evidence="3">
    <location>
        <begin position="72"/>
        <end position="93"/>
    </location>
</feature>
<dbReference type="SMART" id="SM00195">
    <property type="entry name" value="DSPc"/>
    <property type="match status" value="1"/>
</dbReference>
<dbReference type="SMART" id="SM00404">
    <property type="entry name" value="PTPc_motif"/>
    <property type="match status" value="1"/>
</dbReference>
<sequence length="882" mass="102441">MGTCELKNEYRKYQADLLFPPAIILLSFYFSTFGLLFTTLFLGIILPASFYTLDRYFHFQTNSNKISYPCSCFYISWTITSFVILLYVFEFVVVPFLEITIWENYTLLAFVTISVSIIIYIRYRNKCDSLEIVHYQATKANSKLLFFNKWVSTNITNEHFKLYLLSLFSVICALIFGTYLSITTICHTTLQFDFLLVPDDCSEIYFDINLSLSFISAIYASMLVVAILYSLIRLLFENVFISQKNYYNLHNVEPPFFHNHAKNVQSHLPPISPPCRSPMEGDVPSASYTKFSEIIRRSTNGQLQCSMFCGGRKCKYEQSSYWSEKDKAIPELYSHWITEDILAMARPSNESIRKHKLIEMFKKNSIQTIINLQEPGEHSSCGPLLDKSGFTYDPKLFMDKQIYFYNFKWKDYDGISESSLLDMVKVVTFALSQGKIAIHCHAGLGRTGVLVASYLIYTYRCQAQSAIKFVRMKRPNSIQSRGQILALFKFANHISPCFIVFKSASSKKIHVTLTEFLHRQRILLHGEELRILRYIPKIVFIICEKLIKIAGKSSLLTLLENENHFDESYNFTQTYLSNTKRLSIIVNLNEKKNLTNQELSNLSDESDQDLYEVGNELKSHNLLQYNNLNSSNNENQNDNLKTDDKLFIESLTKTDLESDSISPDLDLEYLNKESMHSHRSSFAVLKQSLSNQVERFTTPEIVVSTMINNVNTDPNFQSQIFQYQKEINNNPTGWEQLYKEEDMEMLVALLWIWFENFDIPILNNETIKVINENKGNIGLQLLKLNQEIRYTIEYLTRFLIRLCDSSDLKTLFLPDSTKMVTPINHLIRRMISALTNKQINYSSNEFVPKERTSWAVLSQMNYESIFAFIISLLKIIIEEQKI</sequence>
<dbReference type="PANTHER" id="PTHR23339">
    <property type="entry name" value="TYROSINE SPECIFIC PROTEIN PHOSPHATASE AND DUAL SPECIFICITY PROTEIN PHOSPHATASE"/>
    <property type="match status" value="1"/>
</dbReference>
<feature type="transmembrane region" description="Helical" evidence="3">
    <location>
        <begin position="210"/>
        <end position="236"/>
    </location>
</feature>
<protein>
    <submittedName>
        <fullName evidence="7">Uncharacterized protein</fullName>
    </submittedName>
</protein>
<comment type="caution">
    <text evidence="7">The sequence shown here is derived from an EMBL/GenBank/DDBJ whole genome shotgun (WGS) entry which is preliminary data.</text>
</comment>
<dbReference type="InterPro" id="IPR049573">
    <property type="entry name" value="PTPDC1_PTP"/>
</dbReference>
<dbReference type="CDD" id="cd14506">
    <property type="entry name" value="PTP_PTPDC1"/>
    <property type="match status" value="1"/>
</dbReference>
<dbReference type="InterPro" id="IPR000387">
    <property type="entry name" value="Tyr_Pase_dom"/>
</dbReference>
<dbReference type="InterPro" id="IPR000242">
    <property type="entry name" value="PTP_cat"/>
</dbReference>
<keyword evidence="3" id="KW-0472">Membrane</keyword>
<keyword evidence="2" id="KW-0904">Protein phosphatase</keyword>
<keyword evidence="3" id="KW-0812">Transmembrane</keyword>
<evidence type="ECO:0000256" key="3">
    <source>
        <dbReference type="SAM" id="Phobius"/>
    </source>
</evidence>
<accession>A0A9Q0MAR7</accession>
<feature type="transmembrane region" description="Helical" evidence="3">
    <location>
        <begin position="22"/>
        <end position="51"/>
    </location>
</feature>
<evidence type="ECO:0000256" key="1">
    <source>
        <dbReference type="ARBA" id="ARBA00022801"/>
    </source>
</evidence>